<gene>
    <name evidence="2" type="ORF">O6P43_026999</name>
</gene>
<evidence type="ECO:0000313" key="2">
    <source>
        <dbReference type="EMBL" id="KAJ7950867.1"/>
    </source>
</evidence>
<reference evidence="2" key="1">
    <citation type="journal article" date="2023" name="Science">
        <title>Elucidation of the pathway for biosynthesis of saponin adjuvants from the soapbark tree.</title>
        <authorList>
            <person name="Reed J."/>
            <person name="Orme A."/>
            <person name="El-Demerdash A."/>
            <person name="Owen C."/>
            <person name="Martin L.B.B."/>
            <person name="Misra R.C."/>
            <person name="Kikuchi S."/>
            <person name="Rejzek M."/>
            <person name="Martin A.C."/>
            <person name="Harkess A."/>
            <person name="Leebens-Mack J."/>
            <person name="Louveau T."/>
            <person name="Stephenson M.J."/>
            <person name="Osbourn A."/>
        </authorList>
    </citation>
    <scope>NUCLEOTIDE SEQUENCE</scope>
    <source>
        <strain evidence="2">S10</strain>
    </source>
</reference>
<sequence length="77" mass="8772">MMKDCDVEKETLSDDDDIQPYGTWLRAAPKRMSVPVQPGQRWDTGGSTRRSMEVEDDEVATREKGGLGNGSWKKERR</sequence>
<dbReference type="AlphaFoldDB" id="A0AAD7L3W7"/>
<name>A0AAD7L3W7_QUISA</name>
<feature type="region of interest" description="Disordered" evidence="1">
    <location>
        <begin position="1"/>
        <end position="77"/>
    </location>
</feature>
<dbReference type="KEGG" id="qsa:O6P43_026999"/>
<proteinExistence type="predicted"/>
<protein>
    <submittedName>
        <fullName evidence="2">Uncharacterized protein</fullName>
    </submittedName>
</protein>
<dbReference type="Proteomes" id="UP001163823">
    <property type="component" value="Chromosome 11"/>
</dbReference>
<organism evidence="2 3">
    <name type="scientific">Quillaja saponaria</name>
    <name type="common">Soap bark tree</name>
    <dbReference type="NCBI Taxonomy" id="32244"/>
    <lineage>
        <taxon>Eukaryota</taxon>
        <taxon>Viridiplantae</taxon>
        <taxon>Streptophyta</taxon>
        <taxon>Embryophyta</taxon>
        <taxon>Tracheophyta</taxon>
        <taxon>Spermatophyta</taxon>
        <taxon>Magnoliopsida</taxon>
        <taxon>eudicotyledons</taxon>
        <taxon>Gunneridae</taxon>
        <taxon>Pentapetalae</taxon>
        <taxon>rosids</taxon>
        <taxon>fabids</taxon>
        <taxon>Fabales</taxon>
        <taxon>Quillajaceae</taxon>
        <taxon>Quillaja</taxon>
    </lineage>
</organism>
<keyword evidence="3" id="KW-1185">Reference proteome</keyword>
<comment type="caution">
    <text evidence="2">The sequence shown here is derived from an EMBL/GenBank/DDBJ whole genome shotgun (WGS) entry which is preliminary data.</text>
</comment>
<feature type="compositionally biased region" description="Basic and acidic residues" evidence="1">
    <location>
        <begin position="1"/>
        <end position="12"/>
    </location>
</feature>
<accession>A0AAD7L3W7</accession>
<dbReference type="EMBL" id="JARAOO010000011">
    <property type="protein sequence ID" value="KAJ7950867.1"/>
    <property type="molecule type" value="Genomic_DNA"/>
</dbReference>
<evidence type="ECO:0000313" key="3">
    <source>
        <dbReference type="Proteomes" id="UP001163823"/>
    </source>
</evidence>
<evidence type="ECO:0000256" key="1">
    <source>
        <dbReference type="SAM" id="MobiDB-lite"/>
    </source>
</evidence>